<dbReference type="Gene3D" id="1.10.10.10">
    <property type="entry name" value="Winged helix-like DNA-binding domain superfamily/Winged helix DNA-binding domain"/>
    <property type="match status" value="1"/>
</dbReference>
<dbReference type="Gene3D" id="3.40.190.290">
    <property type="match status" value="1"/>
</dbReference>
<evidence type="ECO:0000256" key="1">
    <source>
        <dbReference type="ARBA" id="ARBA00009437"/>
    </source>
</evidence>
<evidence type="ECO:0000259" key="5">
    <source>
        <dbReference type="PROSITE" id="PS50931"/>
    </source>
</evidence>
<dbReference type="GO" id="GO:0000976">
    <property type="term" value="F:transcription cis-regulatory region binding"/>
    <property type="evidence" value="ECO:0007669"/>
    <property type="project" value="TreeGrafter"/>
</dbReference>
<organism evidence="6">
    <name type="scientific">Ruegeria sp. PrR005</name>
    <dbReference type="NCBI Taxonomy" id="2706882"/>
    <lineage>
        <taxon>Bacteria</taxon>
        <taxon>Pseudomonadati</taxon>
        <taxon>Pseudomonadota</taxon>
        <taxon>Alphaproteobacteria</taxon>
        <taxon>Rhodobacterales</taxon>
        <taxon>Roseobacteraceae</taxon>
        <taxon>Ruegeria</taxon>
    </lineage>
</organism>
<gene>
    <name evidence="6" type="ORF">G0P99_19980</name>
</gene>
<sequence length="296" mass="33197">MRHSQLKAFHYVAKHGGFSRAAEALFLTQPAISEQVRKLEQDHDLLLFQRERKRVTLTPEGEQLFRYTKQYFEIEDQIEDYLLETRAAIDGELRIIADSAHHLTPFLGAFQKKYPKITITVRSGNTEEILEELRSYNAEIGVVGSLSPGKDMDVLNLGSTEIVAFAAQGLLSASKPTLSLEELAKLPLVFREDGSKTRQKLEEEAENHGITLRPAIVAEGREAVRELVASGAGIGFVSEAEYGHDNRLRQIKLKGMKLQMGESMISLSQRRDVKIVRAFMDFARNELKEKGTLAGA</sequence>
<dbReference type="PANTHER" id="PTHR30126">
    <property type="entry name" value="HTH-TYPE TRANSCRIPTIONAL REGULATOR"/>
    <property type="match status" value="1"/>
</dbReference>
<evidence type="ECO:0000313" key="6">
    <source>
        <dbReference type="EMBL" id="NDW47232.1"/>
    </source>
</evidence>
<dbReference type="CDD" id="cd05466">
    <property type="entry name" value="PBP2_LTTR_substrate"/>
    <property type="match status" value="1"/>
</dbReference>
<dbReference type="RefSeq" id="WP_164132233.1">
    <property type="nucleotide sequence ID" value="NZ_JAAGOX010000053.1"/>
</dbReference>
<dbReference type="AlphaFoldDB" id="A0A6B2NSX2"/>
<keyword evidence="3" id="KW-0238">DNA-binding</keyword>
<comment type="caution">
    <text evidence="6">The sequence shown here is derived from an EMBL/GenBank/DDBJ whole genome shotgun (WGS) entry which is preliminary data.</text>
</comment>
<accession>A0A6B2NSX2</accession>
<dbReference type="PROSITE" id="PS50931">
    <property type="entry name" value="HTH_LYSR"/>
    <property type="match status" value="1"/>
</dbReference>
<dbReference type="Pfam" id="PF00126">
    <property type="entry name" value="HTH_1"/>
    <property type="match status" value="1"/>
</dbReference>
<dbReference type="EMBL" id="JAAGOX010000053">
    <property type="protein sequence ID" value="NDW47232.1"/>
    <property type="molecule type" value="Genomic_DNA"/>
</dbReference>
<evidence type="ECO:0000256" key="4">
    <source>
        <dbReference type="ARBA" id="ARBA00023163"/>
    </source>
</evidence>
<dbReference type="InterPro" id="IPR036388">
    <property type="entry name" value="WH-like_DNA-bd_sf"/>
</dbReference>
<dbReference type="PRINTS" id="PR00039">
    <property type="entry name" value="HTHLYSR"/>
</dbReference>
<proteinExistence type="inferred from homology"/>
<dbReference type="InterPro" id="IPR000847">
    <property type="entry name" value="LysR_HTH_N"/>
</dbReference>
<dbReference type="Pfam" id="PF03466">
    <property type="entry name" value="LysR_substrate"/>
    <property type="match status" value="1"/>
</dbReference>
<dbReference type="SUPFAM" id="SSF53850">
    <property type="entry name" value="Periplasmic binding protein-like II"/>
    <property type="match status" value="1"/>
</dbReference>
<evidence type="ECO:0000256" key="3">
    <source>
        <dbReference type="ARBA" id="ARBA00023125"/>
    </source>
</evidence>
<comment type="similarity">
    <text evidence="1">Belongs to the LysR transcriptional regulatory family.</text>
</comment>
<keyword evidence="2" id="KW-0805">Transcription regulation</keyword>
<dbReference type="PANTHER" id="PTHR30126:SF94">
    <property type="entry name" value="LYSR FAMILY TRANSCRIPTIONAL REGULATOR"/>
    <property type="match status" value="1"/>
</dbReference>
<reference evidence="6" key="1">
    <citation type="submission" date="2020-02" db="EMBL/GenBank/DDBJ databases">
        <title>Delineation of the pyrene-degrading pathway in Roseobacter clade bacteria by genomic analysis.</title>
        <authorList>
            <person name="Zhou H."/>
            <person name="Wang H."/>
        </authorList>
    </citation>
    <scope>NUCLEOTIDE SEQUENCE</scope>
    <source>
        <strain evidence="6">PrR005</strain>
    </source>
</reference>
<dbReference type="InterPro" id="IPR036390">
    <property type="entry name" value="WH_DNA-bd_sf"/>
</dbReference>
<dbReference type="SUPFAM" id="SSF46785">
    <property type="entry name" value="Winged helix' DNA-binding domain"/>
    <property type="match status" value="1"/>
</dbReference>
<dbReference type="GO" id="GO:0003700">
    <property type="term" value="F:DNA-binding transcription factor activity"/>
    <property type="evidence" value="ECO:0007669"/>
    <property type="project" value="InterPro"/>
</dbReference>
<evidence type="ECO:0000256" key="2">
    <source>
        <dbReference type="ARBA" id="ARBA00023015"/>
    </source>
</evidence>
<protein>
    <submittedName>
        <fullName evidence="6">LysR family transcriptional regulator</fullName>
    </submittedName>
</protein>
<keyword evidence="4" id="KW-0804">Transcription</keyword>
<feature type="domain" description="HTH lysR-type" evidence="5">
    <location>
        <begin position="1"/>
        <end position="58"/>
    </location>
</feature>
<dbReference type="InterPro" id="IPR005119">
    <property type="entry name" value="LysR_subst-bd"/>
</dbReference>
<dbReference type="FunFam" id="1.10.10.10:FF:000001">
    <property type="entry name" value="LysR family transcriptional regulator"/>
    <property type="match status" value="1"/>
</dbReference>
<name>A0A6B2NSX2_9RHOB</name>